<dbReference type="Proteomes" id="UP000231912">
    <property type="component" value="Unassembled WGS sequence"/>
</dbReference>
<name>A0A2M9ZG73_9LEPT</name>
<proteinExistence type="predicted"/>
<evidence type="ECO:0000313" key="2">
    <source>
        <dbReference type="Proteomes" id="UP000231912"/>
    </source>
</evidence>
<evidence type="ECO:0000313" key="1">
    <source>
        <dbReference type="EMBL" id="PJZ67347.1"/>
    </source>
</evidence>
<sequence>MWQFAIFAFGIFFQTRTHNVLVSHSPTQGMKKRKLEQLPFLSGLRLSFVARSNRLLTQVIPYIYFSVK</sequence>
<reference evidence="1 2" key="1">
    <citation type="submission" date="2017-07" db="EMBL/GenBank/DDBJ databases">
        <title>Leptospira spp. isolated from tropical soils.</title>
        <authorList>
            <person name="Thibeaux R."/>
            <person name="Iraola G."/>
            <person name="Ferres I."/>
            <person name="Bierque E."/>
            <person name="Girault D."/>
            <person name="Soupe-Gilbert M.-E."/>
            <person name="Picardeau M."/>
            <person name="Goarant C."/>
        </authorList>
    </citation>
    <scope>NUCLEOTIDE SEQUENCE [LARGE SCALE GENOMIC DNA]</scope>
    <source>
        <strain evidence="1 2">FH2-C-A2</strain>
    </source>
</reference>
<organism evidence="1 2">
    <name type="scientific">Leptospira wolffii</name>
    <dbReference type="NCBI Taxonomy" id="409998"/>
    <lineage>
        <taxon>Bacteria</taxon>
        <taxon>Pseudomonadati</taxon>
        <taxon>Spirochaetota</taxon>
        <taxon>Spirochaetia</taxon>
        <taxon>Leptospirales</taxon>
        <taxon>Leptospiraceae</taxon>
        <taxon>Leptospira</taxon>
    </lineage>
</organism>
<accession>A0A2M9ZG73</accession>
<gene>
    <name evidence="1" type="ORF">CH371_04725</name>
</gene>
<protein>
    <submittedName>
        <fullName evidence="1">Uncharacterized protein</fullName>
    </submittedName>
</protein>
<dbReference type="AlphaFoldDB" id="A0A2M9ZG73"/>
<comment type="caution">
    <text evidence="1">The sequence shown here is derived from an EMBL/GenBank/DDBJ whole genome shotgun (WGS) entry which is preliminary data.</text>
</comment>
<dbReference type="EMBL" id="NPDT01000001">
    <property type="protein sequence ID" value="PJZ67347.1"/>
    <property type="molecule type" value="Genomic_DNA"/>
</dbReference>